<keyword evidence="2" id="KW-1185">Reference proteome</keyword>
<proteinExistence type="predicted"/>
<dbReference type="EMBL" id="OX597825">
    <property type="protein sequence ID" value="CAI9731361.1"/>
    <property type="molecule type" value="Genomic_DNA"/>
</dbReference>
<organism evidence="1 2">
    <name type="scientific">Octopus vulgaris</name>
    <name type="common">Common octopus</name>
    <dbReference type="NCBI Taxonomy" id="6645"/>
    <lineage>
        <taxon>Eukaryota</taxon>
        <taxon>Metazoa</taxon>
        <taxon>Spiralia</taxon>
        <taxon>Lophotrochozoa</taxon>
        <taxon>Mollusca</taxon>
        <taxon>Cephalopoda</taxon>
        <taxon>Coleoidea</taxon>
        <taxon>Octopodiformes</taxon>
        <taxon>Octopoda</taxon>
        <taxon>Incirrata</taxon>
        <taxon>Octopodidae</taxon>
        <taxon>Octopus</taxon>
    </lineage>
</organism>
<name>A0AA36FA05_OCTVU</name>
<dbReference type="Proteomes" id="UP001162480">
    <property type="component" value="Chromosome 12"/>
</dbReference>
<dbReference type="AlphaFoldDB" id="A0AA36FA05"/>
<accession>A0AA36FA05</accession>
<evidence type="ECO:0000313" key="1">
    <source>
        <dbReference type="EMBL" id="CAI9731361.1"/>
    </source>
</evidence>
<evidence type="ECO:0000313" key="2">
    <source>
        <dbReference type="Proteomes" id="UP001162480"/>
    </source>
</evidence>
<reference evidence="1" key="1">
    <citation type="submission" date="2023-08" db="EMBL/GenBank/DDBJ databases">
        <authorList>
            <person name="Alioto T."/>
            <person name="Alioto T."/>
            <person name="Gomez Garrido J."/>
        </authorList>
    </citation>
    <scope>NUCLEOTIDE SEQUENCE</scope>
</reference>
<gene>
    <name evidence="1" type="ORF">OCTVUL_1B014712</name>
</gene>
<protein>
    <submittedName>
        <fullName evidence="1">Uncharacterized protein</fullName>
    </submittedName>
</protein>
<sequence>MAASARKPTKQNGRLKQMVMAAFRITWTSGKKRKKEKKKIDMNRERFLAALPTMRRLQIFTRNLSEFSFGRSNRREVLGEEY</sequence>